<evidence type="ECO:0000256" key="7">
    <source>
        <dbReference type="SAM" id="Phobius"/>
    </source>
</evidence>
<protein>
    <submittedName>
        <fullName evidence="9">Uncharacterized protein</fullName>
    </submittedName>
</protein>
<evidence type="ECO:0000256" key="2">
    <source>
        <dbReference type="ARBA" id="ARBA00009172"/>
    </source>
</evidence>
<feature type="transmembrane region" description="Helical" evidence="7">
    <location>
        <begin position="617"/>
        <end position="639"/>
    </location>
</feature>
<dbReference type="Proteomes" id="UP000887572">
    <property type="component" value="Unplaced"/>
</dbReference>
<evidence type="ECO:0000313" key="8">
    <source>
        <dbReference type="Proteomes" id="UP000887572"/>
    </source>
</evidence>
<dbReference type="GO" id="GO:0006937">
    <property type="term" value="P:regulation of muscle contraction"/>
    <property type="evidence" value="ECO:0007669"/>
    <property type="project" value="TreeGrafter"/>
</dbReference>
<evidence type="ECO:0000313" key="9">
    <source>
        <dbReference type="WBParaSite" id="Gr19_v10_g13402.t1"/>
    </source>
</evidence>
<dbReference type="AlphaFoldDB" id="A0A914H2I9"/>
<feature type="region of interest" description="Disordered" evidence="6">
    <location>
        <begin position="1"/>
        <end position="20"/>
    </location>
</feature>
<dbReference type="SUPFAM" id="SSF103473">
    <property type="entry name" value="MFS general substrate transporter"/>
    <property type="match status" value="1"/>
</dbReference>
<comment type="similarity">
    <text evidence="2">Belongs to the unc-93 family.</text>
</comment>
<comment type="subcellular location">
    <subcellularLocation>
        <location evidence="1">Membrane</location>
        <topology evidence="1">Multi-pass membrane protein</topology>
    </subcellularLocation>
</comment>
<dbReference type="GO" id="GO:0043266">
    <property type="term" value="P:regulation of potassium ion transport"/>
    <property type="evidence" value="ECO:0007669"/>
    <property type="project" value="TreeGrafter"/>
</dbReference>
<keyword evidence="4 7" id="KW-1133">Transmembrane helix</keyword>
<evidence type="ECO:0000256" key="3">
    <source>
        <dbReference type="ARBA" id="ARBA00022692"/>
    </source>
</evidence>
<dbReference type="GO" id="GO:0055120">
    <property type="term" value="C:striated muscle dense body"/>
    <property type="evidence" value="ECO:0007669"/>
    <property type="project" value="TreeGrafter"/>
</dbReference>
<accession>A0A914H2I9</accession>
<feature type="transmembrane region" description="Helical" evidence="7">
    <location>
        <begin position="585"/>
        <end position="605"/>
    </location>
</feature>
<feature type="transmembrane region" description="Helical" evidence="7">
    <location>
        <begin position="466"/>
        <end position="490"/>
    </location>
</feature>
<keyword evidence="3 7" id="KW-0812">Transmembrane</keyword>
<feature type="transmembrane region" description="Helical" evidence="7">
    <location>
        <begin position="359"/>
        <end position="382"/>
    </location>
</feature>
<organism evidence="8 9">
    <name type="scientific">Globodera rostochiensis</name>
    <name type="common">Golden nematode worm</name>
    <name type="synonym">Heterodera rostochiensis</name>
    <dbReference type="NCBI Taxonomy" id="31243"/>
    <lineage>
        <taxon>Eukaryota</taxon>
        <taxon>Metazoa</taxon>
        <taxon>Ecdysozoa</taxon>
        <taxon>Nematoda</taxon>
        <taxon>Chromadorea</taxon>
        <taxon>Rhabditida</taxon>
        <taxon>Tylenchina</taxon>
        <taxon>Tylenchomorpha</taxon>
        <taxon>Tylenchoidea</taxon>
        <taxon>Heteroderidae</taxon>
        <taxon>Heteroderinae</taxon>
        <taxon>Globodera</taxon>
    </lineage>
</organism>
<dbReference type="WBParaSite" id="Gr19_v10_g13402.t1">
    <property type="protein sequence ID" value="Gr19_v10_g13402.t1"/>
    <property type="gene ID" value="Gr19_v10_g13402"/>
</dbReference>
<dbReference type="PANTHER" id="PTHR19444:SF13">
    <property type="entry name" value="PROTEIN UNC-93 HOMOLOG A"/>
    <property type="match status" value="1"/>
</dbReference>
<feature type="compositionally biased region" description="Basic and acidic residues" evidence="6">
    <location>
        <begin position="70"/>
        <end position="82"/>
    </location>
</feature>
<dbReference type="Gene3D" id="1.20.1250.20">
    <property type="entry name" value="MFS general substrate transporter like domains"/>
    <property type="match status" value="1"/>
</dbReference>
<proteinExistence type="inferred from homology"/>
<keyword evidence="8" id="KW-1185">Reference proteome</keyword>
<feature type="transmembrane region" description="Helical" evidence="7">
    <location>
        <begin position="651"/>
        <end position="669"/>
    </location>
</feature>
<feature type="transmembrane region" description="Helical" evidence="7">
    <location>
        <begin position="311"/>
        <end position="328"/>
    </location>
</feature>
<dbReference type="InterPro" id="IPR036259">
    <property type="entry name" value="MFS_trans_sf"/>
</dbReference>
<dbReference type="PANTHER" id="PTHR19444">
    <property type="entry name" value="UNC-93 RELATED"/>
    <property type="match status" value="1"/>
</dbReference>
<evidence type="ECO:0000256" key="5">
    <source>
        <dbReference type="ARBA" id="ARBA00023136"/>
    </source>
</evidence>
<evidence type="ECO:0000256" key="6">
    <source>
        <dbReference type="SAM" id="MobiDB-lite"/>
    </source>
</evidence>
<dbReference type="InterPro" id="IPR051951">
    <property type="entry name" value="UNC-93_regulatory"/>
</dbReference>
<evidence type="ECO:0000256" key="1">
    <source>
        <dbReference type="ARBA" id="ARBA00004141"/>
    </source>
</evidence>
<dbReference type="InterPro" id="IPR010291">
    <property type="entry name" value="Ion_channel_UNC-93"/>
</dbReference>
<feature type="transmembrane region" description="Helical" evidence="7">
    <location>
        <begin position="272"/>
        <end position="291"/>
    </location>
</feature>
<dbReference type="GO" id="GO:0015459">
    <property type="term" value="F:potassium channel regulator activity"/>
    <property type="evidence" value="ECO:0007669"/>
    <property type="project" value="TreeGrafter"/>
</dbReference>
<feature type="transmembrane region" description="Helical" evidence="7">
    <location>
        <begin position="335"/>
        <end position="353"/>
    </location>
</feature>
<evidence type="ECO:0000256" key="4">
    <source>
        <dbReference type="ARBA" id="ARBA00022989"/>
    </source>
</evidence>
<dbReference type="Pfam" id="PF05978">
    <property type="entry name" value="UNC-93"/>
    <property type="match status" value="1"/>
</dbReference>
<feature type="region of interest" description="Disordered" evidence="6">
    <location>
        <begin position="716"/>
        <end position="812"/>
    </location>
</feature>
<reference evidence="9" key="1">
    <citation type="submission" date="2022-11" db="UniProtKB">
        <authorList>
            <consortium name="WormBaseParasite"/>
        </authorList>
    </citation>
    <scope>IDENTIFICATION</scope>
</reference>
<feature type="transmembrane region" description="Helical" evidence="7">
    <location>
        <begin position="675"/>
        <end position="694"/>
    </location>
</feature>
<name>A0A914H2I9_GLORO</name>
<keyword evidence="5 7" id="KW-0472">Membrane</keyword>
<feature type="compositionally biased region" description="Basic and acidic residues" evidence="6">
    <location>
        <begin position="716"/>
        <end position="795"/>
    </location>
</feature>
<feature type="transmembrane region" description="Helical" evidence="7">
    <location>
        <begin position="403"/>
        <end position="430"/>
    </location>
</feature>
<feature type="region of interest" description="Disordered" evidence="6">
    <location>
        <begin position="70"/>
        <end position="93"/>
    </location>
</feature>
<dbReference type="GO" id="GO:0005886">
    <property type="term" value="C:plasma membrane"/>
    <property type="evidence" value="ECO:0007669"/>
    <property type="project" value="TreeGrafter"/>
</dbReference>
<sequence length="831" mass="93200">MDANAWTLVEGESAEEEEGTPHIGQALIGIVDGYGKRMSNVGIGGTSHSGSSPKGAGSDILLEELDELRRSESEHREMSIERMKKRLSRSKSPAIDSLRQFGKLVLDKMKRRRSEPLQSLSRTRELKKPKMRTAEMLGRQQQIVSGQLLHGGERRARTKERCAHLFHPTDESHLADALSGSEAPLRRQYVYDPYCPVHGSRRRMRHGKRIQKRLVDMHSFLASVDTTDEDVDEKLNPYLGSQGILAKQFRKERRAILREMEGPKLNKMKRKIGTDLLVISLAFLFLFTGFNGLQTLQTAINGDMGADSLCVLYLCMAISSLFVPPFILKRLGCKRTLVIGIGIHVLYFAANFIPRYYSLIPTSIVAGMAASCVWASKCVYITESAIKYAKLNVESTGVVIPRFFGYFFMFYHMGQVLGNVLSSLILGSAIERLEPEDRVDYTCGHSFLVQNLSERAQRNLSPPPRLAFLAVVGIDLCCAIVACATVKLFLNPLQKQTASGKGMPPSSRDPTKFSTPIFRLTLRNLRRPKSDLLIPLTIFNGIEQAFAVGLYTKAYVGCGLGISEIGFVMTLVFGPLIKLFGRMPLLMFGAVINLLMIITLMIWVVNPGDRTLFNAVAGVWGMADGVWNTQLNGFWVALLGPGRDQLEVAFANYRFWMSFGLALGFFLIRSTSIDTFLLIAFAFLLMGILGYFLVELFEIIAMKLELEERTKEAIKGEEENAAGKEEQQKGKEEQQKGKEEQQKGKEEQQKGKEEQQKGKEEQQKGKEEQQKGKEEQQKGKEEQQKGKEEQQKGMEEQQNGPSGEERRNRLPFLITGGWSQINVLEARLGLK</sequence>
<feature type="transmembrane region" description="Helical" evidence="7">
    <location>
        <begin position="554"/>
        <end position="573"/>
    </location>
</feature>